<evidence type="ECO:0000256" key="2">
    <source>
        <dbReference type="ARBA" id="ARBA00006991"/>
    </source>
</evidence>
<feature type="region of interest" description="Disordered" evidence="12">
    <location>
        <begin position="168"/>
        <end position="209"/>
    </location>
</feature>
<feature type="domain" description="C2H2-type" evidence="13">
    <location>
        <begin position="415"/>
        <end position="443"/>
    </location>
</feature>
<dbReference type="Proteomes" id="UP001195483">
    <property type="component" value="Unassembled WGS sequence"/>
</dbReference>
<keyword evidence="10" id="KW-0539">Nucleus</keyword>
<dbReference type="AlphaFoldDB" id="A0AAE0VVB0"/>
<keyword evidence="9" id="KW-0804">Transcription</keyword>
<dbReference type="FunFam" id="3.30.160.60:FF:000193">
    <property type="entry name" value="Zinc finger protein 300"/>
    <property type="match status" value="1"/>
</dbReference>
<evidence type="ECO:0000259" key="13">
    <source>
        <dbReference type="PROSITE" id="PS50157"/>
    </source>
</evidence>
<proteinExistence type="inferred from homology"/>
<dbReference type="EMBL" id="JAEAOA010000962">
    <property type="protein sequence ID" value="KAK3590537.1"/>
    <property type="molecule type" value="Genomic_DNA"/>
</dbReference>
<dbReference type="GO" id="GO:0000978">
    <property type="term" value="F:RNA polymerase II cis-regulatory region sequence-specific DNA binding"/>
    <property type="evidence" value="ECO:0007669"/>
    <property type="project" value="TreeGrafter"/>
</dbReference>
<feature type="domain" description="C2H2-type" evidence="13">
    <location>
        <begin position="303"/>
        <end position="330"/>
    </location>
</feature>
<comment type="caution">
    <text evidence="14">The sequence shown here is derived from an EMBL/GenBank/DDBJ whole genome shotgun (WGS) entry which is preliminary data.</text>
</comment>
<feature type="compositionally biased region" description="Basic and acidic residues" evidence="12">
    <location>
        <begin position="174"/>
        <end position="204"/>
    </location>
</feature>
<dbReference type="PROSITE" id="PS50157">
    <property type="entry name" value="ZINC_FINGER_C2H2_2"/>
    <property type="match status" value="8"/>
</dbReference>
<dbReference type="InterPro" id="IPR036236">
    <property type="entry name" value="Znf_C2H2_sf"/>
</dbReference>
<keyword evidence="4" id="KW-0677">Repeat</keyword>
<dbReference type="PROSITE" id="PS00028">
    <property type="entry name" value="ZINC_FINGER_C2H2_1"/>
    <property type="match status" value="8"/>
</dbReference>
<feature type="domain" description="C2H2-type" evidence="13">
    <location>
        <begin position="331"/>
        <end position="358"/>
    </location>
</feature>
<evidence type="ECO:0000256" key="9">
    <source>
        <dbReference type="ARBA" id="ARBA00023163"/>
    </source>
</evidence>
<evidence type="ECO:0000256" key="10">
    <source>
        <dbReference type="ARBA" id="ARBA00023242"/>
    </source>
</evidence>
<gene>
    <name evidence="14" type="ORF">CHS0354_015513</name>
</gene>
<dbReference type="SMART" id="SM00355">
    <property type="entry name" value="ZnF_C2H2"/>
    <property type="match status" value="8"/>
</dbReference>
<evidence type="ECO:0000256" key="8">
    <source>
        <dbReference type="ARBA" id="ARBA00023125"/>
    </source>
</evidence>
<evidence type="ECO:0000256" key="1">
    <source>
        <dbReference type="ARBA" id="ARBA00004123"/>
    </source>
</evidence>
<reference evidence="14" key="2">
    <citation type="journal article" date="2021" name="Genome Biol. Evol.">
        <title>Developing a high-quality reference genome for a parasitic bivalve with doubly uniparental inheritance (Bivalvia: Unionida).</title>
        <authorList>
            <person name="Smith C.H."/>
        </authorList>
    </citation>
    <scope>NUCLEOTIDE SEQUENCE</scope>
    <source>
        <strain evidence="14">CHS0354</strain>
        <tissue evidence="14">Mantle</tissue>
    </source>
</reference>
<dbReference type="GO" id="GO:0008270">
    <property type="term" value="F:zinc ion binding"/>
    <property type="evidence" value="ECO:0007669"/>
    <property type="project" value="UniProtKB-KW"/>
</dbReference>
<evidence type="ECO:0000313" key="14">
    <source>
        <dbReference type="EMBL" id="KAK3590537.1"/>
    </source>
</evidence>
<comment type="similarity">
    <text evidence="2">Belongs to the krueppel C2H2-type zinc-finger protein family.</text>
</comment>
<evidence type="ECO:0000256" key="5">
    <source>
        <dbReference type="ARBA" id="ARBA00022771"/>
    </source>
</evidence>
<dbReference type="GO" id="GO:0003700">
    <property type="term" value="F:DNA-binding transcription factor activity"/>
    <property type="evidence" value="ECO:0007669"/>
    <property type="project" value="TreeGrafter"/>
</dbReference>
<feature type="region of interest" description="Disordered" evidence="12">
    <location>
        <begin position="30"/>
        <end position="51"/>
    </location>
</feature>
<keyword evidence="6" id="KW-0862">Zinc</keyword>
<accession>A0AAE0VVB0</accession>
<dbReference type="GO" id="GO:0006357">
    <property type="term" value="P:regulation of transcription by RNA polymerase II"/>
    <property type="evidence" value="ECO:0007669"/>
    <property type="project" value="TreeGrafter"/>
</dbReference>
<keyword evidence="15" id="KW-1185">Reference proteome</keyword>
<dbReference type="PANTHER" id="PTHR24390:SF79">
    <property type="entry name" value="ASPARAGINE-RICH ZINC FINGER PROTEIN AZF1"/>
    <property type="match status" value="1"/>
</dbReference>
<evidence type="ECO:0000256" key="3">
    <source>
        <dbReference type="ARBA" id="ARBA00022723"/>
    </source>
</evidence>
<comment type="subcellular location">
    <subcellularLocation>
        <location evidence="1">Nucleus</location>
    </subcellularLocation>
</comment>
<evidence type="ECO:0000256" key="7">
    <source>
        <dbReference type="ARBA" id="ARBA00023015"/>
    </source>
</evidence>
<feature type="domain" description="C2H2-type" evidence="13">
    <location>
        <begin position="243"/>
        <end position="270"/>
    </location>
</feature>
<keyword evidence="5 11" id="KW-0863">Zinc-finger</keyword>
<feature type="domain" description="C2H2-type" evidence="13">
    <location>
        <begin position="215"/>
        <end position="242"/>
    </location>
</feature>
<dbReference type="Pfam" id="PF00096">
    <property type="entry name" value="zf-C2H2"/>
    <property type="match status" value="5"/>
</dbReference>
<feature type="domain" description="C2H2-type" evidence="13">
    <location>
        <begin position="359"/>
        <end position="386"/>
    </location>
</feature>
<feature type="domain" description="C2H2-type" evidence="13">
    <location>
        <begin position="387"/>
        <end position="414"/>
    </location>
</feature>
<evidence type="ECO:0000313" key="15">
    <source>
        <dbReference type="Proteomes" id="UP001195483"/>
    </source>
</evidence>
<evidence type="ECO:0000256" key="12">
    <source>
        <dbReference type="SAM" id="MobiDB-lite"/>
    </source>
</evidence>
<name>A0AAE0VVB0_9BIVA</name>
<evidence type="ECO:0000256" key="6">
    <source>
        <dbReference type="ARBA" id="ARBA00022833"/>
    </source>
</evidence>
<dbReference type="PANTHER" id="PTHR24390">
    <property type="entry name" value="ZINC FINGER PROTEIN"/>
    <property type="match status" value="1"/>
</dbReference>
<reference evidence="14" key="3">
    <citation type="submission" date="2023-05" db="EMBL/GenBank/DDBJ databases">
        <authorList>
            <person name="Smith C.H."/>
        </authorList>
    </citation>
    <scope>NUCLEOTIDE SEQUENCE</scope>
    <source>
        <strain evidence="14">CHS0354</strain>
        <tissue evidence="14">Mantle</tissue>
    </source>
</reference>
<dbReference type="Pfam" id="PF13912">
    <property type="entry name" value="zf-C2H2_6"/>
    <property type="match status" value="1"/>
</dbReference>
<keyword evidence="3" id="KW-0479">Metal-binding</keyword>
<reference evidence="14" key="1">
    <citation type="journal article" date="2021" name="Genome Biol. Evol.">
        <title>A High-Quality Reference Genome for a Parasitic Bivalve with Doubly Uniparental Inheritance (Bivalvia: Unionida).</title>
        <authorList>
            <person name="Smith C.H."/>
        </authorList>
    </citation>
    <scope>NUCLEOTIDE SEQUENCE</scope>
    <source>
        <strain evidence="14">CHS0354</strain>
    </source>
</reference>
<dbReference type="Gene3D" id="3.30.160.60">
    <property type="entry name" value="Classic Zinc Finger"/>
    <property type="match status" value="6"/>
</dbReference>
<keyword evidence="8" id="KW-0238">DNA-binding</keyword>
<sequence>MDTKEWKEMTLDNAADIVYVAAEKLKSVEKNSIQRSKDLGKRGRLQTNSDTLNYSGLSSNVDEDLFSSVNRNYKSNRTNTANEIASCVKPAVKNGLSFTSTSDSQTVFEPRPSDSIITNSKKEQAMSKIVSDKILNEEFSGIIRHEMCVNSTVPGENGQESIISTSTFNASSHSVDDSSEHNKEDSLLEQGMRVDKADEQSKDAKTKKKERGQKNICQICNRVLSTLYTLKRHLQMHTKDGLFCCRSCGSKFKTLKCLKRHARTHVEKKIFECEHCGEKFTSKNYLSIHILKHSDNPLNRYQFSCSVCKREFLSKYNLQMHSKVHSDETSYTCKVCGKVFMSPSGLRNHKNTHTGKDMYSCDHCGKSFPRFADLEKHIRIHTGERPFQCDMCDKTYKTYGDLNVHMRKHIPDPKFQCNICGKFCLQSGDLMKHKVNKHGESNAHKKRKI</sequence>
<protein>
    <recommendedName>
        <fullName evidence="13">C2H2-type domain-containing protein</fullName>
    </recommendedName>
</protein>
<dbReference type="InterPro" id="IPR013087">
    <property type="entry name" value="Znf_C2H2_type"/>
</dbReference>
<evidence type="ECO:0000256" key="4">
    <source>
        <dbReference type="ARBA" id="ARBA00022737"/>
    </source>
</evidence>
<keyword evidence="7" id="KW-0805">Transcription regulation</keyword>
<dbReference type="FunFam" id="3.30.160.60:FF:001480">
    <property type="entry name" value="Si:cabz01071911.3"/>
    <property type="match status" value="1"/>
</dbReference>
<evidence type="ECO:0000256" key="11">
    <source>
        <dbReference type="PROSITE-ProRule" id="PRU00042"/>
    </source>
</evidence>
<dbReference type="GO" id="GO:0005634">
    <property type="term" value="C:nucleus"/>
    <property type="evidence" value="ECO:0007669"/>
    <property type="project" value="UniProtKB-SubCell"/>
</dbReference>
<dbReference type="FunFam" id="3.30.160.60:FF:002343">
    <property type="entry name" value="Zinc finger protein 33A"/>
    <property type="match status" value="1"/>
</dbReference>
<feature type="domain" description="C2H2-type" evidence="13">
    <location>
        <begin position="271"/>
        <end position="298"/>
    </location>
</feature>
<dbReference type="SUPFAM" id="SSF57667">
    <property type="entry name" value="beta-beta-alpha zinc fingers"/>
    <property type="match status" value="4"/>
</dbReference>
<organism evidence="14 15">
    <name type="scientific">Potamilus streckersoni</name>
    <dbReference type="NCBI Taxonomy" id="2493646"/>
    <lineage>
        <taxon>Eukaryota</taxon>
        <taxon>Metazoa</taxon>
        <taxon>Spiralia</taxon>
        <taxon>Lophotrochozoa</taxon>
        <taxon>Mollusca</taxon>
        <taxon>Bivalvia</taxon>
        <taxon>Autobranchia</taxon>
        <taxon>Heteroconchia</taxon>
        <taxon>Palaeoheterodonta</taxon>
        <taxon>Unionida</taxon>
        <taxon>Unionoidea</taxon>
        <taxon>Unionidae</taxon>
        <taxon>Ambleminae</taxon>
        <taxon>Lampsilini</taxon>
        <taxon>Potamilus</taxon>
    </lineage>
</organism>